<comment type="similarity">
    <text evidence="1 8">Belongs to the 2-oxoacid dehydrogenase family.</text>
</comment>
<dbReference type="InterPro" id="IPR000089">
    <property type="entry name" value="Biotin_lipoyl"/>
</dbReference>
<dbReference type="GO" id="GO:0006086">
    <property type="term" value="P:pyruvate decarboxylation to acetyl-CoA"/>
    <property type="evidence" value="ECO:0007669"/>
    <property type="project" value="InterPro"/>
</dbReference>
<comment type="cofactor">
    <cofactor evidence="8">
        <name>(R)-lipoate</name>
        <dbReference type="ChEBI" id="CHEBI:83088"/>
    </cofactor>
    <text evidence="8">Binds 2 lipoyl cofactors covalently.</text>
</comment>
<evidence type="ECO:0000256" key="8">
    <source>
        <dbReference type="RuleBase" id="RU361137"/>
    </source>
</evidence>
<feature type="compositionally biased region" description="Low complexity" evidence="9">
    <location>
        <begin position="333"/>
        <end position="365"/>
    </location>
</feature>
<gene>
    <name evidence="12" type="ORF">E5J99_11315</name>
</gene>
<feature type="domain" description="Lipoyl-binding" evidence="10">
    <location>
        <begin position="2"/>
        <end position="77"/>
    </location>
</feature>
<evidence type="ECO:0000256" key="1">
    <source>
        <dbReference type="ARBA" id="ARBA00007317"/>
    </source>
</evidence>
<dbReference type="InterPro" id="IPR023213">
    <property type="entry name" value="CAT-like_dom_sf"/>
</dbReference>
<organism evidence="12 13">
    <name type="scientific">Hymenobacter elongatus</name>
    <dbReference type="NCBI Taxonomy" id="877208"/>
    <lineage>
        <taxon>Bacteria</taxon>
        <taxon>Pseudomonadati</taxon>
        <taxon>Bacteroidota</taxon>
        <taxon>Cytophagia</taxon>
        <taxon>Cytophagales</taxon>
        <taxon>Hymenobacteraceae</taxon>
        <taxon>Hymenobacter</taxon>
    </lineage>
</organism>
<protein>
    <recommendedName>
        <fullName evidence="8">Acetyltransferase component of pyruvate dehydrogenase complex</fullName>
        <ecNumber evidence="8">2.3.1.12</ecNumber>
    </recommendedName>
</protein>
<dbReference type="EC" id="2.3.1.12" evidence="8"/>
<comment type="subunit">
    <text evidence="2">Forms a 24-polypeptide structural core with octahedral symmetry.</text>
</comment>
<dbReference type="AlphaFoldDB" id="A0A4Z0PJZ6"/>
<dbReference type="InterPro" id="IPR001078">
    <property type="entry name" value="2-oxoacid_DH_actylTfrase"/>
</dbReference>
<comment type="caution">
    <text evidence="12">The sequence shown here is derived from an EMBL/GenBank/DDBJ whole genome shotgun (WGS) entry which is preliminary data.</text>
</comment>
<dbReference type="PROSITE" id="PS50968">
    <property type="entry name" value="BIOTINYL_LIPOYL"/>
    <property type="match status" value="2"/>
</dbReference>
<dbReference type="SUPFAM" id="SSF51230">
    <property type="entry name" value="Single hybrid motif"/>
    <property type="match status" value="2"/>
</dbReference>
<dbReference type="CDD" id="cd06849">
    <property type="entry name" value="lipoyl_domain"/>
    <property type="match status" value="2"/>
</dbReference>
<evidence type="ECO:0000256" key="7">
    <source>
        <dbReference type="ARBA" id="ARBA00048370"/>
    </source>
</evidence>
<feature type="region of interest" description="Disordered" evidence="9">
    <location>
        <begin position="233"/>
        <end position="274"/>
    </location>
</feature>
<dbReference type="PANTHER" id="PTHR23151">
    <property type="entry name" value="DIHYDROLIPOAMIDE ACETYL/SUCCINYL-TRANSFERASE-RELATED"/>
    <property type="match status" value="1"/>
</dbReference>
<feature type="compositionally biased region" description="Low complexity" evidence="9">
    <location>
        <begin position="238"/>
        <end position="274"/>
    </location>
</feature>
<dbReference type="EMBL" id="SRLD01000020">
    <property type="protein sequence ID" value="TGE15781.1"/>
    <property type="molecule type" value="Genomic_DNA"/>
</dbReference>
<dbReference type="RefSeq" id="WP_135497919.1">
    <property type="nucleotide sequence ID" value="NZ_SRLD01000020.1"/>
</dbReference>
<evidence type="ECO:0000259" key="10">
    <source>
        <dbReference type="PROSITE" id="PS50968"/>
    </source>
</evidence>
<dbReference type="PROSITE" id="PS00189">
    <property type="entry name" value="LIPOYL"/>
    <property type="match status" value="2"/>
</dbReference>
<dbReference type="SUPFAM" id="SSF47005">
    <property type="entry name" value="Peripheral subunit-binding domain of 2-oxo acid dehydrogenase complex"/>
    <property type="match status" value="1"/>
</dbReference>
<keyword evidence="13" id="KW-1185">Reference proteome</keyword>
<accession>A0A4Z0PJZ6</accession>
<dbReference type="Gene3D" id="4.10.320.10">
    <property type="entry name" value="E3-binding domain"/>
    <property type="match status" value="1"/>
</dbReference>
<dbReference type="InterPro" id="IPR036625">
    <property type="entry name" value="E3-bd_dom_sf"/>
</dbReference>
<dbReference type="GO" id="GO:0045254">
    <property type="term" value="C:pyruvate dehydrogenase complex"/>
    <property type="evidence" value="ECO:0007669"/>
    <property type="project" value="UniProtKB-UniRule"/>
</dbReference>
<dbReference type="PROSITE" id="PS51826">
    <property type="entry name" value="PSBD"/>
    <property type="match status" value="1"/>
</dbReference>
<dbReference type="OrthoDB" id="9805770at2"/>
<comment type="catalytic activity">
    <reaction evidence="7 8">
        <text>N(6)-[(R)-dihydrolipoyl]-L-lysyl-[protein] + acetyl-CoA = N(6)-[(R)-S(8)-acetyldihydrolipoyl]-L-lysyl-[protein] + CoA</text>
        <dbReference type="Rhea" id="RHEA:17017"/>
        <dbReference type="Rhea" id="RHEA-COMP:10475"/>
        <dbReference type="Rhea" id="RHEA-COMP:10478"/>
        <dbReference type="ChEBI" id="CHEBI:57287"/>
        <dbReference type="ChEBI" id="CHEBI:57288"/>
        <dbReference type="ChEBI" id="CHEBI:83100"/>
        <dbReference type="ChEBI" id="CHEBI:83111"/>
        <dbReference type="EC" id="2.3.1.12"/>
    </reaction>
</comment>
<dbReference type="GO" id="GO:0004742">
    <property type="term" value="F:dihydrolipoyllysine-residue acetyltransferase activity"/>
    <property type="evidence" value="ECO:0007669"/>
    <property type="project" value="UniProtKB-UniRule"/>
</dbReference>
<proteinExistence type="inferred from homology"/>
<sequence>MAEIIKMPKMSDTMTEGVIAAWLKKVGDKVKSGDILAEVETDKATMELENYDDGTLLYIGPKEGEAVAVDGILAIVGKEGEDISALLSQIQGGGAPAAAAPKAEEAPAPAPQPAAAPTPAPAVAPAPTAAPVAVAAAPAAGNGKKATVIRMPKMSDTMTEGTIASWQKKVGDKVKSGDILAEVETDKATMELENYDDGTLLYIGPKEGEAVAVDGILAIIGEEGADIQSLLGGQSGGAAAPAAAPAPADAAPATPEAAEAAAPAEAAEAAAAPQTAAPGRLFASPLAKSIAREKGIDLNSIKGSGENGRIVSRDLETAQPAAAPAPAAPPAAAPAAQPAPAAPQVAPAAQPAAAAPAPQAAPAPAEGTYTDTPVTQMRKVIARRLSESLFTAPHFYLTMEILMDRAMEVRAQLNTLSPVKLSFNDLVIKAAAVALKQHPAVNSSWLGDKIRQNHVVNIGVAVAVDEGLLVPVVRNADGKGLSTIATEVKDLAGRAKTKKLQPAEWEGSTFTISNLGMFGIEEFTAIINPPDACILAVGGIKQTAVVKDGQLAIGNVMKVTLSCDHRVVDGATGAAFLQTLKALLEDPMRMLI</sequence>
<feature type="domain" description="Lipoyl-binding" evidence="10">
    <location>
        <begin position="146"/>
        <end position="221"/>
    </location>
</feature>
<evidence type="ECO:0000259" key="11">
    <source>
        <dbReference type="PROSITE" id="PS51826"/>
    </source>
</evidence>
<dbReference type="InterPro" id="IPR003016">
    <property type="entry name" value="2-oxoA_DH_lipoyl-BS"/>
</dbReference>
<feature type="compositionally biased region" description="Pro residues" evidence="9">
    <location>
        <begin position="108"/>
        <end position="124"/>
    </location>
</feature>
<dbReference type="InterPro" id="IPR045257">
    <property type="entry name" value="E2/Pdx1"/>
</dbReference>
<evidence type="ECO:0000256" key="2">
    <source>
        <dbReference type="ARBA" id="ARBA00011484"/>
    </source>
</evidence>
<dbReference type="NCBIfam" id="TIGR01349">
    <property type="entry name" value="PDHac_trf_mito"/>
    <property type="match status" value="1"/>
</dbReference>
<dbReference type="InterPro" id="IPR011053">
    <property type="entry name" value="Single_hybrid_motif"/>
</dbReference>
<keyword evidence="3 8" id="KW-0808">Transferase</keyword>
<evidence type="ECO:0000256" key="3">
    <source>
        <dbReference type="ARBA" id="ARBA00022679"/>
    </source>
</evidence>
<keyword evidence="12" id="KW-0670">Pyruvate</keyword>
<evidence type="ECO:0000256" key="5">
    <source>
        <dbReference type="ARBA" id="ARBA00023315"/>
    </source>
</evidence>
<dbReference type="SUPFAM" id="SSF52777">
    <property type="entry name" value="CoA-dependent acyltransferases"/>
    <property type="match status" value="1"/>
</dbReference>
<dbReference type="InterPro" id="IPR006257">
    <property type="entry name" value="LAT1"/>
</dbReference>
<dbReference type="Pfam" id="PF00364">
    <property type="entry name" value="Biotin_lipoyl"/>
    <property type="match status" value="2"/>
</dbReference>
<reference evidence="12 13" key="1">
    <citation type="submission" date="2019-04" db="EMBL/GenBank/DDBJ databases">
        <authorList>
            <person name="Feng G."/>
            <person name="Zhang J."/>
            <person name="Zhu H."/>
        </authorList>
    </citation>
    <scope>NUCLEOTIDE SEQUENCE [LARGE SCALE GENOMIC DNA]</scope>
    <source>
        <strain evidence="12 13">JCM 17223</strain>
    </source>
</reference>
<dbReference type="FunFam" id="2.40.50.100:FF:000010">
    <property type="entry name" value="Acetyltransferase component of pyruvate dehydrogenase complex"/>
    <property type="match status" value="1"/>
</dbReference>
<evidence type="ECO:0000256" key="6">
    <source>
        <dbReference type="ARBA" id="ARBA00025211"/>
    </source>
</evidence>
<keyword evidence="4 8" id="KW-0450">Lipoyl</keyword>
<keyword evidence="5 8" id="KW-0012">Acyltransferase</keyword>
<feature type="domain" description="Peripheral subunit-binding (PSBD)" evidence="11">
    <location>
        <begin position="282"/>
        <end position="319"/>
    </location>
</feature>
<name>A0A4Z0PJZ6_9BACT</name>
<dbReference type="FunFam" id="3.30.559.10:FF:000003">
    <property type="entry name" value="Acetyltransferase component of pyruvate dehydrogenase complex"/>
    <property type="match status" value="1"/>
</dbReference>
<feature type="region of interest" description="Disordered" evidence="9">
    <location>
        <begin position="97"/>
        <end position="125"/>
    </location>
</feature>
<feature type="region of interest" description="Disordered" evidence="9">
    <location>
        <begin position="318"/>
        <end position="371"/>
    </location>
</feature>
<dbReference type="Gene3D" id="3.30.559.10">
    <property type="entry name" value="Chloramphenicol acetyltransferase-like domain"/>
    <property type="match status" value="1"/>
</dbReference>
<dbReference type="Gene3D" id="2.40.50.100">
    <property type="match status" value="2"/>
</dbReference>
<comment type="function">
    <text evidence="6">The pyruvate dehydrogenase complex catalyzes the overall conversion of pyruvate to acetyl-CoA and CO(2). It contains multiple copies of three enzymatic components: pyruvate dehydrogenase (E1), dihydrolipoamide acetyltransferase (E2) and lipoamide dehydrogenase (E3).</text>
</comment>
<dbReference type="PANTHER" id="PTHR23151:SF90">
    <property type="entry name" value="DIHYDROLIPOYLLYSINE-RESIDUE ACETYLTRANSFERASE COMPONENT OF PYRUVATE DEHYDROGENASE COMPLEX, MITOCHONDRIAL-RELATED"/>
    <property type="match status" value="1"/>
</dbReference>
<dbReference type="Pfam" id="PF02817">
    <property type="entry name" value="E3_binding"/>
    <property type="match status" value="1"/>
</dbReference>
<dbReference type="Pfam" id="PF00198">
    <property type="entry name" value="2-oxoacid_dh"/>
    <property type="match status" value="1"/>
</dbReference>
<dbReference type="InterPro" id="IPR004167">
    <property type="entry name" value="PSBD"/>
</dbReference>
<dbReference type="Proteomes" id="UP000297739">
    <property type="component" value="Unassembled WGS sequence"/>
</dbReference>
<evidence type="ECO:0000313" key="12">
    <source>
        <dbReference type="EMBL" id="TGE15781.1"/>
    </source>
</evidence>
<evidence type="ECO:0000256" key="9">
    <source>
        <dbReference type="SAM" id="MobiDB-lite"/>
    </source>
</evidence>
<evidence type="ECO:0000256" key="4">
    <source>
        <dbReference type="ARBA" id="ARBA00022823"/>
    </source>
</evidence>
<evidence type="ECO:0000313" key="13">
    <source>
        <dbReference type="Proteomes" id="UP000297739"/>
    </source>
</evidence>